<protein>
    <submittedName>
        <fullName evidence="2">Uncharacterized protein</fullName>
    </submittedName>
</protein>
<evidence type="ECO:0000313" key="2">
    <source>
        <dbReference type="EMBL" id="KAK7017901.1"/>
    </source>
</evidence>
<organism evidence="2 3">
    <name type="scientific">Halocaridina rubra</name>
    <name type="common">Hawaiian red shrimp</name>
    <dbReference type="NCBI Taxonomy" id="373956"/>
    <lineage>
        <taxon>Eukaryota</taxon>
        <taxon>Metazoa</taxon>
        <taxon>Ecdysozoa</taxon>
        <taxon>Arthropoda</taxon>
        <taxon>Crustacea</taxon>
        <taxon>Multicrustacea</taxon>
        <taxon>Malacostraca</taxon>
        <taxon>Eumalacostraca</taxon>
        <taxon>Eucarida</taxon>
        <taxon>Decapoda</taxon>
        <taxon>Pleocyemata</taxon>
        <taxon>Caridea</taxon>
        <taxon>Atyoidea</taxon>
        <taxon>Atyidae</taxon>
        <taxon>Halocaridina</taxon>
    </lineage>
</organism>
<name>A0AAN8WH28_HALRR</name>
<dbReference type="AlphaFoldDB" id="A0AAN8WH28"/>
<dbReference type="Proteomes" id="UP001381693">
    <property type="component" value="Unassembled WGS sequence"/>
</dbReference>
<comment type="caution">
    <text evidence="2">The sequence shown here is derived from an EMBL/GenBank/DDBJ whole genome shotgun (WGS) entry which is preliminary data.</text>
</comment>
<proteinExistence type="predicted"/>
<evidence type="ECO:0000256" key="1">
    <source>
        <dbReference type="SAM" id="MobiDB-lite"/>
    </source>
</evidence>
<gene>
    <name evidence="2" type="ORF">SK128_019103</name>
</gene>
<keyword evidence="3" id="KW-1185">Reference proteome</keyword>
<evidence type="ECO:0000313" key="3">
    <source>
        <dbReference type="Proteomes" id="UP001381693"/>
    </source>
</evidence>
<dbReference type="EMBL" id="JAXCGZ010023067">
    <property type="protein sequence ID" value="KAK7017901.1"/>
    <property type="molecule type" value="Genomic_DNA"/>
</dbReference>
<accession>A0AAN8WH28</accession>
<sequence length="77" mass="8712">MVEEEGCLVVATPRETSLNRRSQHHDHTHPFNRGNWQVASRDPWTIYVRKTPSMYERTAAAAALAAWVGLVGCLAHR</sequence>
<feature type="region of interest" description="Disordered" evidence="1">
    <location>
        <begin position="14"/>
        <end position="34"/>
    </location>
</feature>
<reference evidence="2 3" key="1">
    <citation type="submission" date="2023-11" db="EMBL/GenBank/DDBJ databases">
        <title>Halocaridina rubra genome assembly.</title>
        <authorList>
            <person name="Smith C."/>
        </authorList>
    </citation>
    <scope>NUCLEOTIDE SEQUENCE [LARGE SCALE GENOMIC DNA]</scope>
    <source>
        <strain evidence="2">EP-1</strain>
        <tissue evidence="2">Whole</tissue>
    </source>
</reference>
<feature type="non-terminal residue" evidence="2">
    <location>
        <position position="77"/>
    </location>
</feature>